<evidence type="ECO:0000313" key="2">
    <source>
        <dbReference type="EMBL" id="CAE2338258.1"/>
    </source>
</evidence>
<gene>
    <name evidence="2" type="ORF">GTHE00462_LOCUS37542</name>
</gene>
<sequence length="291" mass="32709">MSRVKSMASASPEKHKLAQLFAEFSHFTLKQYSAHNLTLQKQSAKTSTDTQQINESKGGDHDDESVQPSAITSTGLVSIFAECISSRWQGEISEDDLHAFLEFVENSYTSSAFPSNKFLMIYNYHRKAVQSSEAERMRDDAVIIAMLRIASKVNNIVWFAQEASGSKGPNLEREMSAISTNILYENFKERFSDVKNPLVKILLNNHSFPKTRCKVVANGDDLLPLADLSSPLSRNVLGSVFLHLSLWGGRHHQELKLVIVRLLVARVYIKFYTNVGEYFHNFIAYPKAGTG</sequence>
<dbReference type="AlphaFoldDB" id="A0A7S4PL35"/>
<name>A0A7S4PL35_GUITH</name>
<dbReference type="EMBL" id="HBKN01048060">
    <property type="protein sequence ID" value="CAE2338258.1"/>
    <property type="molecule type" value="Transcribed_RNA"/>
</dbReference>
<protein>
    <submittedName>
        <fullName evidence="2">Uncharacterized protein</fullName>
    </submittedName>
</protein>
<evidence type="ECO:0000256" key="1">
    <source>
        <dbReference type="SAM" id="MobiDB-lite"/>
    </source>
</evidence>
<proteinExistence type="predicted"/>
<feature type="region of interest" description="Disordered" evidence="1">
    <location>
        <begin position="43"/>
        <end position="67"/>
    </location>
</feature>
<accession>A0A7S4PL35</accession>
<reference evidence="2" key="1">
    <citation type="submission" date="2021-01" db="EMBL/GenBank/DDBJ databases">
        <authorList>
            <person name="Corre E."/>
            <person name="Pelletier E."/>
            <person name="Niang G."/>
            <person name="Scheremetjew M."/>
            <person name="Finn R."/>
            <person name="Kale V."/>
            <person name="Holt S."/>
            <person name="Cochrane G."/>
            <person name="Meng A."/>
            <person name="Brown T."/>
            <person name="Cohen L."/>
        </authorList>
    </citation>
    <scope>NUCLEOTIDE SEQUENCE</scope>
    <source>
        <strain evidence="2">CCMP 2712</strain>
    </source>
</reference>
<organism evidence="2">
    <name type="scientific">Guillardia theta</name>
    <name type="common">Cryptophyte</name>
    <name type="synonym">Cryptomonas phi</name>
    <dbReference type="NCBI Taxonomy" id="55529"/>
    <lineage>
        <taxon>Eukaryota</taxon>
        <taxon>Cryptophyceae</taxon>
        <taxon>Pyrenomonadales</taxon>
        <taxon>Geminigeraceae</taxon>
        <taxon>Guillardia</taxon>
    </lineage>
</organism>
<feature type="compositionally biased region" description="Polar residues" evidence="1">
    <location>
        <begin position="43"/>
        <end position="55"/>
    </location>
</feature>